<dbReference type="SUPFAM" id="SSF53706">
    <property type="entry name" value="Formate dehydrogenase/DMSO reductase, domains 1-3"/>
    <property type="match status" value="1"/>
</dbReference>
<feature type="domain" description="Molybdopterin oxidoreductase" evidence="6">
    <location>
        <begin position="16"/>
        <end position="114"/>
    </location>
</feature>
<keyword evidence="4" id="KW-0479">Metal-binding</keyword>
<dbReference type="Pfam" id="PF00384">
    <property type="entry name" value="Molybdopterin"/>
    <property type="match status" value="1"/>
</dbReference>
<dbReference type="GO" id="GO:0009055">
    <property type="term" value="F:electron transfer activity"/>
    <property type="evidence" value="ECO:0007669"/>
    <property type="project" value="TreeGrafter"/>
</dbReference>
<sequence length="356" mass="40327">MLNYRCLTRSTAREFLWNYAGNTIINQHSDINRTHEILQDDSKCETIVVIDNFMTSSAKYADILLPDLMTVEQEDIIPNDYAGNMGYLIFIQPATSPKFERKPIYWILSEVAKRLGDEVLQKFTEGRTQEQWLQHLYALMLAKDPALPAYDELKAMGIYKRKDPAGHFVAYRDFRSDPLANPLKTPSGKIEIYSSRLADIAASWELAPDETVSPLPVYASTFEGWDDPLRGQFPLQLFGFHYKARTHSSYGNVDILQAACRQEVWINPLDAERRGIKNGDMVRVFNQRGELRIPAKVTPRIMPGVSAMGQGAWHDANMDGDRVDRGACINTLTTHRPSPLAKGNPQHTNLVEIAKV</sequence>
<dbReference type="KEGG" id="rtg:NCTC13098_03438"/>
<name>A0A3P8M393_RAOTE</name>
<reference evidence="8 9" key="1">
    <citation type="submission" date="2018-12" db="EMBL/GenBank/DDBJ databases">
        <authorList>
            <consortium name="Pathogen Informatics"/>
        </authorList>
    </citation>
    <scope>NUCLEOTIDE SEQUENCE [LARGE SCALE GENOMIC DNA]</scope>
    <source>
        <strain evidence="8 9">NCTC13098</strain>
    </source>
</reference>
<evidence type="ECO:0000256" key="3">
    <source>
        <dbReference type="ARBA" id="ARBA00022505"/>
    </source>
</evidence>
<dbReference type="Gene3D" id="3.40.50.740">
    <property type="match status" value="1"/>
</dbReference>
<evidence type="ECO:0000256" key="2">
    <source>
        <dbReference type="ARBA" id="ARBA00010312"/>
    </source>
</evidence>
<dbReference type="PANTHER" id="PTHR43742">
    <property type="entry name" value="TRIMETHYLAMINE-N-OXIDE REDUCTASE"/>
    <property type="match status" value="1"/>
</dbReference>
<dbReference type="Gene3D" id="2.40.40.20">
    <property type="match status" value="1"/>
</dbReference>
<dbReference type="CDD" id="cd02794">
    <property type="entry name" value="MopB_CT_DmsA-EC"/>
    <property type="match status" value="1"/>
</dbReference>
<dbReference type="InterPro" id="IPR006656">
    <property type="entry name" value="Mopterin_OxRdtase"/>
</dbReference>
<dbReference type="InterPro" id="IPR050612">
    <property type="entry name" value="Prok_Mopterin_Oxidored"/>
</dbReference>
<keyword evidence="3" id="KW-0500">Molybdenum</keyword>
<dbReference type="GO" id="GO:0009061">
    <property type="term" value="P:anaerobic respiration"/>
    <property type="evidence" value="ECO:0007669"/>
    <property type="project" value="TreeGrafter"/>
</dbReference>
<evidence type="ECO:0000259" key="6">
    <source>
        <dbReference type="Pfam" id="PF00384"/>
    </source>
</evidence>
<comment type="cofactor">
    <cofactor evidence="1">
        <name>Mo-bis(molybdopterin guanine dinucleotide)</name>
        <dbReference type="ChEBI" id="CHEBI:60539"/>
    </cofactor>
</comment>
<dbReference type="GO" id="GO:0043546">
    <property type="term" value="F:molybdopterin cofactor binding"/>
    <property type="evidence" value="ECO:0007669"/>
    <property type="project" value="InterPro"/>
</dbReference>
<evidence type="ECO:0000256" key="4">
    <source>
        <dbReference type="ARBA" id="ARBA00022723"/>
    </source>
</evidence>
<dbReference type="EMBL" id="LR131271">
    <property type="protein sequence ID" value="VDR27073.1"/>
    <property type="molecule type" value="Genomic_DNA"/>
</dbReference>
<feature type="domain" description="Molybdopterin dinucleotide-binding" evidence="7">
    <location>
        <begin position="235"/>
        <end position="348"/>
    </location>
</feature>
<dbReference type="InterPro" id="IPR006657">
    <property type="entry name" value="MoPterin_dinucl-bd_dom"/>
</dbReference>
<evidence type="ECO:0000313" key="8">
    <source>
        <dbReference type="EMBL" id="VDR27073.1"/>
    </source>
</evidence>
<evidence type="ECO:0000259" key="7">
    <source>
        <dbReference type="Pfam" id="PF01568"/>
    </source>
</evidence>
<accession>A0A3P8M393</accession>
<evidence type="ECO:0000313" key="9">
    <source>
        <dbReference type="Proteomes" id="UP000274346"/>
    </source>
</evidence>
<keyword evidence="5 8" id="KW-0560">Oxidoreductase</keyword>
<dbReference type="SUPFAM" id="SSF50692">
    <property type="entry name" value="ADC-like"/>
    <property type="match status" value="1"/>
</dbReference>
<dbReference type="Proteomes" id="UP000274346">
    <property type="component" value="Chromosome"/>
</dbReference>
<dbReference type="Pfam" id="PF01568">
    <property type="entry name" value="Molydop_binding"/>
    <property type="match status" value="1"/>
</dbReference>
<comment type="similarity">
    <text evidence="2">Belongs to the prokaryotic molybdopterin-containing oxidoreductase family.</text>
</comment>
<dbReference type="FunFam" id="2.40.40.20:FF:000010">
    <property type="entry name" value="Anaerobic dimethyl sulfoxide reductase subunit A"/>
    <property type="match status" value="1"/>
</dbReference>
<proteinExistence type="inferred from homology"/>
<dbReference type="PANTHER" id="PTHR43742:SF7">
    <property type="entry name" value="DIMETHYL SULFOXIDE REDUCTASE CHAIN YNFE-RELATED"/>
    <property type="match status" value="1"/>
</dbReference>
<gene>
    <name evidence="8" type="primary">dmsA_1</name>
    <name evidence="8" type="ORF">NCTC13098_03438</name>
</gene>
<dbReference type="EC" id="1.8.5.3" evidence="8"/>
<dbReference type="InterPro" id="IPR006655">
    <property type="entry name" value="Mopterin_OxRdtase_prok_CS"/>
</dbReference>
<dbReference type="AlphaFoldDB" id="A0A3P8M393"/>
<dbReference type="PROSITE" id="PS00932">
    <property type="entry name" value="MOLYBDOPTERIN_PROK_3"/>
    <property type="match status" value="1"/>
</dbReference>
<evidence type="ECO:0000256" key="5">
    <source>
        <dbReference type="ARBA" id="ARBA00023002"/>
    </source>
</evidence>
<dbReference type="GO" id="GO:0016491">
    <property type="term" value="F:oxidoreductase activity"/>
    <property type="evidence" value="ECO:0007669"/>
    <property type="project" value="UniProtKB-KW"/>
</dbReference>
<evidence type="ECO:0000256" key="1">
    <source>
        <dbReference type="ARBA" id="ARBA00001942"/>
    </source>
</evidence>
<organism evidence="8 9">
    <name type="scientific">Raoultella terrigena</name>
    <name type="common">Klebsiella terrigena</name>
    <dbReference type="NCBI Taxonomy" id="577"/>
    <lineage>
        <taxon>Bacteria</taxon>
        <taxon>Pseudomonadati</taxon>
        <taxon>Pseudomonadota</taxon>
        <taxon>Gammaproteobacteria</taxon>
        <taxon>Enterobacterales</taxon>
        <taxon>Enterobacteriaceae</taxon>
        <taxon>Klebsiella/Raoultella group</taxon>
        <taxon>Raoultella</taxon>
    </lineage>
</organism>
<dbReference type="GO" id="GO:0030151">
    <property type="term" value="F:molybdenum ion binding"/>
    <property type="evidence" value="ECO:0007669"/>
    <property type="project" value="TreeGrafter"/>
</dbReference>
<protein>
    <submittedName>
        <fullName evidence="8">Dimethyl sulfoxide reductase DmsA</fullName>
        <ecNumber evidence="8">1.8.5.3</ecNumber>
    </submittedName>
</protein>
<dbReference type="InterPro" id="IPR009010">
    <property type="entry name" value="Asp_de-COase-like_dom_sf"/>
</dbReference>
<dbReference type="GO" id="GO:0030288">
    <property type="term" value="C:outer membrane-bounded periplasmic space"/>
    <property type="evidence" value="ECO:0007669"/>
    <property type="project" value="TreeGrafter"/>
</dbReference>